<gene>
    <name evidence="1" type="ORF">A1019T_01565</name>
</gene>
<accession>A0A1R4EGJ1</accession>
<dbReference type="RefSeq" id="WP_077448980.1">
    <property type="nucleotide sequence ID" value="NZ_FUGD01000089.1"/>
</dbReference>
<dbReference type="OrthoDB" id="6658263at2"/>
<dbReference type="EMBL" id="FUGD01000089">
    <property type="protein sequence ID" value="SJM37588.1"/>
    <property type="molecule type" value="Genomic_DNA"/>
</dbReference>
<organism evidence="1 2">
    <name type="scientific">Psychrobacter pasteurii</name>
    <dbReference type="NCBI Taxonomy" id="1945520"/>
    <lineage>
        <taxon>Bacteria</taxon>
        <taxon>Pseudomonadati</taxon>
        <taxon>Pseudomonadota</taxon>
        <taxon>Gammaproteobacteria</taxon>
        <taxon>Moraxellales</taxon>
        <taxon>Moraxellaceae</taxon>
        <taxon>Psychrobacter</taxon>
    </lineage>
</organism>
<evidence type="ECO:0000313" key="1">
    <source>
        <dbReference type="EMBL" id="SJM37588.1"/>
    </source>
</evidence>
<name>A0A1R4EGJ1_9GAMM</name>
<reference evidence="2" key="1">
    <citation type="submission" date="2017-02" db="EMBL/GenBank/DDBJ databases">
        <authorList>
            <person name="Mornico D."/>
        </authorList>
    </citation>
    <scope>NUCLEOTIDE SEQUENCE [LARGE SCALE GENOMIC DNA]</scope>
</reference>
<dbReference type="Proteomes" id="UP000188169">
    <property type="component" value="Unassembled WGS sequence"/>
</dbReference>
<dbReference type="STRING" id="1945520.A1019T_01565"/>
<proteinExistence type="predicted"/>
<evidence type="ECO:0000313" key="2">
    <source>
        <dbReference type="Proteomes" id="UP000188169"/>
    </source>
</evidence>
<keyword evidence="2" id="KW-1185">Reference proteome</keyword>
<sequence>MNQTFSGAMLLGAVLLCALVLFGIALVIKPKTAGARSNKATKNKMNLNKAKPQFNSKAGAFGKASNEQLLKLKNQISKNFPDFTALMREHHLVLERNAKKVALLTLDANAALGRRRLGEVTVINFHKLPSVEELRIELSGV</sequence>
<dbReference type="AlphaFoldDB" id="A0A1R4EGJ1"/>
<protein>
    <submittedName>
        <fullName evidence="1">Uncharacterized protein</fullName>
    </submittedName>
</protein>